<sequence>MSTGKIQIPKEDVTIASLTAATFFTYMTIGLPLYREFGFISLGIATLLLPLLSFLLDIRVPKTEPLGGEKLRLSRIIGLIWLPCVALALQGTGFALIGTFVSLYFKDQGWGNAGFALTCFGLAYVLMRVFFGQLPDRLGGIRLTCVSLAVETAGMLVLWAATSPVMALAGATLTGVGCSLIFPALGVEIVKRIPPQVRGTALGGYAAFQDISYAFTGPVTGVVATMLGYSSVFAIGAACAVSAIDVVLYFARTSR</sequence>
<feature type="transmembrane region" description="Helical" evidence="4">
    <location>
        <begin position="110"/>
        <end position="131"/>
    </location>
</feature>
<gene>
    <name evidence="6" type="ORF">NB640_11590</name>
</gene>
<feature type="transmembrane region" description="Helical" evidence="4">
    <location>
        <begin position="37"/>
        <end position="58"/>
    </location>
</feature>
<dbReference type="SUPFAM" id="SSF103473">
    <property type="entry name" value="MFS general substrate transporter"/>
    <property type="match status" value="1"/>
</dbReference>
<dbReference type="RefSeq" id="WP_269308850.1">
    <property type="nucleotide sequence ID" value="NZ_CP098242.1"/>
</dbReference>
<dbReference type="KEGG" id="ovb:NB640_11590"/>
<feature type="transmembrane region" description="Helical" evidence="4">
    <location>
        <begin position="167"/>
        <end position="190"/>
    </location>
</feature>
<dbReference type="InterPro" id="IPR020846">
    <property type="entry name" value="MFS_dom"/>
</dbReference>
<feature type="domain" description="Major facilitator superfamily (MFS) profile" evidence="5">
    <location>
        <begin position="38"/>
        <end position="255"/>
    </location>
</feature>
<keyword evidence="2 4" id="KW-1133">Transmembrane helix</keyword>
<evidence type="ECO:0000256" key="4">
    <source>
        <dbReference type="SAM" id="Phobius"/>
    </source>
</evidence>
<name>A0A9E9LVE1_9BURK</name>
<accession>A0A9E9LVE1</accession>
<dbReference type="InterPro" id="IPR036259">
    <property type="entry name" value="MFS_trans_sf"/>
</dbReference>
<dbReference type="InterPro" id="IPR052714">
    <property type="entry name" value="MFS_Exporter"/>
</dbReference>
<keyword evidence="7" id="KW-1185">Reference proteome</keyword>
<dbReference type="GO" id="GO:0022857">
    <property type="term" value="F:transmembrane transporter activity"/>
    <property type="evidence" value="ECO:0007669"/>
    <property type="project" value="InterPro"/>
</dbReference>
<dbReference type="EMBL" id="CP098242">
    <property type="protein sequence ID" value="WAW09846.1"/>
    <property type="molecule type" value="Genomic_DNA"/>
</dbReference>
<dbReference type="Proteomes" id="UP001156215">
    <property type="component" value="Chromosome"/>
</dbReference>
<evidence type="ECO:0000256" key="1">
    <source>
        <dbReference type="ARBA" id="ARBA00022692"/>
    </source>
</evidence>
<dbReference type="Gene3D" id="1.20.1250.20">
    <property type="entry name" value="MFS general substrate transporter like domains"/>
    <property type="match status" value="1"/>
</dbReference>
<evidence type="ECO:0000313" key="6">
    <source>
        <dbReference type="EMBL" id="WAW09846.1"/>
    </source>
</evidence>
<proteinExistence type="predicted"/>
<dbReference type="InterPro" id="IPR011701">
    <property type="entry name" value="MFS"/>
</dbReference>
<protein>
    <submittedName>
        <fullName evidence="6">MFS transporter</fullName>
    </submittedName>
</protein>
<feature type="transmembrane region" description="Helical" evidence="4">
    <location>
        <begin position="79"/>
        <end position="104"/>
    </location>
</feature>
<evidence type="ECO:0000256" key="2">
    <source>
        <dbReference type="ARBA" id="ARBA00022989"/>
    </source>
</evidence>
<dbReference type="PROSITE" id="PS50850">
    <property type="entry name" value="MFS"/>
    <property type="match status" value="1"/>
</dbReference>
<evidence type="ECO:0000256" key="3">
    <source>
        <dbReference type="ARBA" id="ARBA00023136"/>
    </source>
</evidence>
<feature type="transmembrane region" description="Helical" evidence="4">
    <location>
        <begin position="143"/>
        <end position="161"/>
    </location>
</feature>
<dbReference type="Pfam" id="PF07690">
    <property type="entry name" value="MFS_1"/>
    <property type="match status" value="1"/>
</dbReference>
<keyword evidence="1 4" id="KW-0812">Transmembrane</keyword>
<feature type="transmembrane region" description="Helical" evidence="4">
    <location>
        <begin position="12"/>
        <end position="31"/>
    </location>
</feature>
<dbReference type="AlphaFoldDB" id="A0A9E9LVE1"/>
<organism evidence="6 7">
    <name type="scientific">Oxalobacter vibrioformis</name>
    <dbReference type="NCBI Taxonomy" id="933080"/>
    <lineage>
        <taxon>Bacteria</taxon>
        <taxon>Pseudomonadati</taxon>
        <taxon>Pseudomonadota</taxon>
        <taxon>Betaproteobacteria</taxon>
        <taxon>Burkholderiales</taxon>
        <taxon>Oxalobacteraceae</taxon>
        <taxon>Oxalobacter</taxon>
    </lineage>
</organism>
<evidence type="ECO:0000313" key="7">
    <source>
        <dbReference type="Proteomes" id="UP001156215"/>
    </source>
</evidence>
<dbReference type="PANTHER" id="PTHR23531">
    <property type="entry name" value="QUINOLENE RESISTANCE PROTEIN NORA"/>
    <property type="match status" value="1"/>
</dbReference>
<reference evidence="6" key="1">
    <citation type="journal article" date="2022" name="Front. Microbiol.">
        <title>New perspectives on an old grouping: The genomic and phenotypic variability of Oxalobacter formigenes and the implications for calcium oxalate stone prevention.</title>
        <authorList>
            <person name="Chmiel J.A."/>
            <person name="Carr C."/>
            <person name="Stuivenberg G.A."/>
            <person name="Venema R."/>
            <person name="Chanyi R.M."/>
            <person name="Al K.F."/>
            <person name="Giguere D."/>
            <person name="Say H."/>
            <person name="Akouris P.P."/>
            <person name="Dominguez Romero S.A."/>
            <person name="Kwong A."/>
            <person name="Tai V."/>
            <person name="Koval S.F."/>
            <person name="Razvi H."/>
            <person name="Bjazevic J."/>
            <person name="Burton J.P."/>
        </authorList>
    </citation>
    <scope>NUCLEOTIDE SEQUENCE</scope>
    <source>
        <strain evidence="6">WoOx3</strain>
    </source>
</reference>
<feature type="transmembrane region" description="Helical" evidence="4">
    <location>
        <begin position="232"/>
        <end position="251"/>
    </location>
</feature>
<evidence type="ECO:0000259" key="5">
    <source>
        <dbReference type="PROSITE" id="PS50850"/>
    </source>
</evidence>
<feature type="transmembrane region" description="Helical" evidence="4">
    <location>
        <begin position="202"/>
        <end position="226"/>
    </location>
</feature>
<keyword evidence="3 4" id="KW-0472">Membrane</keyword>
<dbReference type="PANTHER" id="PTHR23531:SF1">
    <property type="entry name" value="QUINOLENE RESISTANCE PROTEIN NORA"/>
    <property type="match status" value="1"/>
</dbReference>